<dbReference type="PANTHER" id="PTHR37489:SF1">
    <property type="entry name" value="DUF3500 DOMAIN-CONTAINING PROTEIN"/>
    <property type="match status" value="1"/>
</dbReference>
<dbReference type="AlphaFoldDB" id="A0AAD4CS02"/>
<keyword evidence="2" id="KW-1185">Reference proteome</keyword>
<dbReference type="EMBL" id="VCAU01000025">
    <property type="protein sequence ID" value="KAF9890642.1"/>
    <property type="molecule type" value="Genomic_DNA"/>
</dbReference>
<dbReference type="PANTHER" id="PTHR37489">
    <property type="entry name" value="DUF3500 DOMAIN-CONTAINING PROTEIN"/>
    <property type="match status" value="1"/>
</dbReference>
<name>A0AAD4CS02_ASPNN</name>
<evidence type="ECO:0000313" key="2">
    <source>
        <dbReference type="Proteomes" id="UP001194746"/>
    </source>
</evidence>
<proteinExistence type="predicted"/>
<evidence type="ECO:0008006" key="3">
    <source>
        <dbReference type="Google" id="ProtNLM"/>
    </source>
</evidence>
<dbReference type="Proteomes" id="UP001194746">
    <property type="component" value="Unassembled WGS sequence"/>
</dbReference>
<dbReference type="Pfam" id="PF12006">
    <property type="entry name" value="DUF3500"/>
    <property type="match status" value="1"/>
</dbReference>
<reference evidence="1" key="2">
    <citation type="submission" date="2020-02" db="EMBL/GenBank/DDBJ databases">
        <authorList>
            <person name="Gilchrist C.L.M."/>
            <person name="Chooi Y.-H."/>
        </authorList>
    </citation>
    <scope>NUCLEOTIDE SEQUENCE</scope>
    <source>
        <strain evidence="1">MST-FP2251</strain>
    </source>
</reference>
<comment type="caution">
    <text evidence="1">The sequence shown here is derived from an EMBL/GenBank/DDBJ whole genome shotgun (WGS) entry which is preliminary data.</text>
</comment>
<accession>A0AAD4CS02</accession>
<organism evidence="1 2">
    <name type="scientific">Aspergillus nanangensis</name>
    <dbReference type="NCBI Taxonomy" id="2582783"/>
    <lineage>
        <taxon>Eukaryota</taxon>
        <taxon>Fungi</taxon>
        <taxon>Dikarya</taxon>
        <taxon>Ascomycota</taxon>
        <taxon>Pezizomycotina</taxon>
        <taxon>Eurotiomycetes</taxon>
        <taxon>Eurotiomycetidae</taxon>
        <taxon>Eurotiales</taxon>
        <taxon>Aspergillaceae</taxon>
        <taxon>Aspergillus</taxon>
        <taxon>Aspergillus subgen. Circumdati</taxon>
    </lineage>
</organism>
<protein>
    <recommendedName>
        <fullName evidence="3">DUF3500 domain-containing protein</fullName>
    </recommendedName>
</protein>
<sequence length="441" mass="49864">MVQPPFVLEPESEARGFRKYVPHPGHPRIAGLDQTDIETYSMKIASYPEVVRVFDQWKAQLNEPFYGITTDGQRKEGLFGIDDEGAPVEQMVAAAKEVEAVLSEEELRVVSHEIDSHDWRKWSNPEVLIFQYGVRLHTLTPPKIVAILKLVEASLSEAGYRKVVTAMDLNHFLGELVNGAPILNRHSYQFAMYGIQSTTEPWGFSLTGHHMCLNIFIVGKQMTISPVFIGAEPNEIDAGPLKGLTVCTDEGSYALQLMQTLPDQLKRKAQIYTEMYSEKMPPDRWNPYDQRHLGGAFQDNRIIPYEGIKAIDMPSAQQDILLKVIGSFLDLLPPSPFEARMRQVKKSLNETYFSWIGGYGDKDPFYYRIQSPVIMLEFDHHSGVFLLNKVPAKHHVHTIIRTPNGNDYGRELLKGFRGGNGGVRATRTWPTKCSGTAFRIN</sequence>
<reference evidence="1" key="1">
    <citation type="journal article" date="2019" name="Beilstein J. Org. Chem.">
        <title>Nanangenines: drimane sesquiterpenoids as the dominant metabolite cohort of a novel Australian fungus, Aspergillus nanangensis.</title>
        <authorList>
            <person name="Lacey H.J."/>
            <person name="Gilchrist C.L.M."/>
            <person name="Crombie A."/>
            <person name="Kalaitzis J.A."/>
            <person name="Vuong D."/>
            <person name="Rutledge P.J."/>
            <person name="Turner P."/>
            <person name="Pitt J.I."/>
            <person name="Lacey E."/>
            <person name="Chooi Y.H."/>
            <person name="Piggott A.M."/>
        </authorList>
    </citation>
    <scope>NUCLEOTIDE SEQUENCE</scope>
    <source>
        <strain evidence="1">MST-FP2251</strain>
    </source>
</reference>
<evidence type="ECO:0000313" key="1">
    <source>
        <dbReference type="EMBL" id="KAF9890642.1"/>
    </source>
</evidence>
<gene>
    <name evidence="1" type="ORF">FE257_005773</name>
</gene>
<dbReference type="InterPro" id="IPR021889">
    <property type="entry name" value="DUF3500"/>
</dbReference>